<keyword evidence="10" id="KW-1185">Reference proteome</keyword>
<evidence type="ECO:0000313" key="9">
    <source>
        <dbReference type="EMBL" id="CAL4122224.1"/>
    </source>
</evidence>
<feature type="region of interest" description="Disordered" evidence="6">
    <location>
        <begin position="1"/>
        <end position="20"/>
    </location>
</feature>
<proteinExistence type="predicted"/>
<feature type="non-terminal residue" evidence="9">
    <location>
        <position position="562"/>
    </location>
</feature>
<accession>A0AAV2RE88</accession>
<dbReference type="Pfam" id="PF07690">
    <property type="entry name" value="MFS_1"/>
    <property type="match status" value="1"/>
</dbReference>
<evidence type="ECO:0000256" key="5">
    <source>
        <dbReference type="ARBA" id="ARBA00023136"/>
    </source>
</evidence>
<dbReference type="InterPro" id="IPR036259">
    <property type="entry name" value="MFS_trans_sf"/>
</dbReference>
<dbReference type="EMBL" id="CAXKWB010019732">
    <property type="protein sequence ID" value="CAL4122224.1"/>
    <property type="molecule type" value="Genomic_DNA"/>
</dbReference>
<keyword evidence="3 7" id="KW-0812">Transmembrane</keyword>
<evidence type="ECO:0000256" key="3">
    <source>
        <dbReference type="ARBA" id="ARBA00022692"/>
    </source>
</evidence>
<protein>
    <recommendedName>
        <fullName evidence="8">Major facilitator superfamily (MFS) profile domain-containing protein</fullName>
    </recommendedName>
</protein>
<dbReference type="GO" id="GO:0015842">
    <property type="term" value="P:aminergic neurotransmitter loading into synaptic vesicle"/>
    <property type="evidence" value="ECO:0007669"/>
    <property type="project" value="TreeGrafter"/>
</dbReference>
<dbReference type="GO" id="GO:0005335">
    <property type="term" value="F:serotonin:sodium:chloride symporter activity"/>
    <property type="evidence" value="ECO:0007669"/>
    <property type="project" value="TreeGrafter"/>
</dbReference>
<feature type="transmembrane region" description="Helical" evidence="7">
    <location>
        <begin position="417"/>
        <end position="434"/>
    </location>
</feature>
<dbReference type="CDD" id="cd17384">
    <property type="entry name" value="MFS_SLC18A1_2_VAT1_2"/>
    <property type="match status" value="1"/>
</dbReference>
<dbReference type="PANTHER" id="PTHR23506">
    <property type="entry name" value="GH10249P"/>
    <property type="match status" value="1"/>
</dbReference>
<dbReference type="FunFam" id="1.20.1250.20:FF:000145">
    <property type="entry name" value="Chromaffin granule amine transporter"/>
    <property type="match status" value="1"/>
</dbReference>
<feature type="transmembrane region" description="Helical" evidence="7">
    <location>
        <begin position="351"/>
        <end position="370"/>
    </location>
</feature>
<keyword evidence="4 7" id="KW-1133">Transmembrane helix</keyword>
<evidence type="ECO:0000256" key="7">
    <source>
        <dbReference type="SAM" id="Phobius"/>
    </source>
</evidence>
<feature type="transmembrane region" description="Helical" evidence="7">
    <location>
        <begin position="280"/>
        <end position="303"/>
    </location>
</feature>
<dbReference type="Proteomes" id="UP001497623">
    <property type="component" value="Unassembled WGS sequence"/>
</dbReference>
<reference evidence="9 10" key="1">
    <citation type="submission" date="2024-05" db="EMBL/GenBank/DDBJ databases">
        <authorList>
            <person name="Wallberg A."/>
        </authorList>
    </citation>
    <scope>NUCLEOTIDE SEQUENCE [LARGE SCALE GENOMIC DNA]</scope>
</reference>
<dbReference type="InterPro" id="IPR011701">
    <property type="entry name" value="MFS"/>
</dbReference>
<dbReference type="PANTHER" id="PTHR23506:SF23">
    <property type="entry name" value="GH10249P"/>
    <property type="match status" value="1"/>
</dbReference>
<feature type="domain" description="Major facilitator superfamily (MFS) profile" evidence="8">
    <location>
        <begin position="130"/>
        <end position="534"/>
    </location>
</feature>
<feature type="transmembrane region" description="Helical" evidence="7">
    <location>
        <begin position="474"/>
        <end position="498"/>
    </location>
</feature>
<dbReference type="InterPro" id="IPR020846">
    <property type="entry name" value="MFS_dom"/>
</dbReference>
<evidence type="ECO:0000313" key="10">
    <source>
        <dbReference type="Proteomes" id="UP001497623"/>
    </source>
</evidence>
<dbReference type="AlphaFoldDB" id="A0AAV2RE88"/>
<gene>
    <name evidence="9" type="ORF">MNOR_LOCUS22946</name>
</gene>
<evidence type="ECO:0000259" key="8">
    <source>
        <dbReference type="PROSITE" id="PS50850"/>
    </source>
</evidence>
<dbReference type="SUPFAM" id="SSF103473">
    <property type="entry name" value="MFS general substrate transporter"/>
    <property type="match status" value="1"/>
</dbReference>
<feature type="transmembrane region" description="Helical" evidence="7">
    <location>
        <begin position="510"/>
        <end position="529"/>
    </location>
</feature>
<dbReference type="InterPro" id="IPR050930">
    <property type="entry name" value="MFS_Vesicular_Transporter"/>
</dbReference>
<organism evidence="9 10">
    <name type="scientific">Meganyctiphanes norvegica</name>
    <name type="common">Northern krill</name>
    <name type="synonym">Thysanopoda norvegica</name>
    <dbReference type="NCBI Taxonomy" id="48144"/>
    <lineage>
        <taxon>Eukaryota</taxon>
        <taxon>Metazoa</taxon>
        <taxon>Ecdysozoa</taxon>
        <taxon>Arthropoda</taxon>
        <taxon>Crustacea</taxon>
        <taxon>Multicrustacea</taxon>
        <taxon>Malacostraca</taxon>
        <taxon>Eumalacostraca</taxon>
        <taxon>Eucarida</taxon>
        <taxon>Euphausiacea</taxon>
        <taxon>Euphausiidae</taxon>
        <taxon>Meganyctiphanes</taxon>
    </lineage>
</organism>
<dbReference type="Gene3D" id="1.20.1250.20">
    <property type="entry name" value="MFS general substrate transporter like domains"/>
    <property type="match status" value="1"/>
</dbReference>
<feature type="transmembrane region" description="Helical" evidence="7">
    <location>
        <begin position="309"/>
        <end position="330"/>
    </location>
</feature>
<evidence type="ECO:0000256" key="4">
    <source>
        <dbReference type="ARBA" id="ARBA00022989"/>
    </source>
</evidence>
<dbReference type="PROSITE" id="PS50850">
    <property type="entry name" value="MFS"/>
    <property type="match status" value="1"/>
</dbReference>
<evidence type="ECO:0000256" key="2">
    <source>
        <dbReference type="ARBA" id="ARBA00022448"/>
    </source>
</evidence>
<keyword evidence="2" id="KW-0813">Transport</keyword>
<feature type="transmembrane region" description="Helical" evidence="7">
    <location>
        <begin position="223"/>
        <end position="245"/>
    </location>
</feature>
<dbReference type="GO" id="GO:0043195">
    <property type="term" value="C:terminal bouton"/>
    <property type="evidence" value="ECO:0007669"/>
    <property type="project" value="TreeGrafter"/>
</dbReference>
<keyword evidence="5 7" id="KW-0472">Membrane</keyword>
<dbReference type="GO" id="GO:0030672">
    <property type="term" value="C:synaptic vesicle membrane"/>
    <property type="evidence" value="ECO:0007669"/>
    <property type="project" value="TreeGrafter"/>
</dbReference>
<name>A0AAV2RE88_MEGNR</name>
<comment type="caution">
    <text evidence="9">The sequence shown here is derived from an EMBL/GenBank/DDBJ whole genome shotgun (WGS) entry which is preliminary data.</text>
</comment>
<evidence type="ECO:0000256" key="6">
    <source>
        <dbReference type="SAM" id="MobiDB-lite"/>
    </source>
</evidence>
<feature type="transmembrane region" description="Helical" evidence="7">
    <location>
        <begin position="440"/>
        <end position="462"/>
    </location>
</feature>
<comment type="subcellular location">
    <subcellularLocation>
        <location evidence="1">Membrane</location>
        <topology evidence="1">Multi-pass membrane protein</topology>
    </subcellularLocation>
</comment>
<evidence type="ECO:0000256" key="1">
    <source>
        <dbReference type="ARBA" id="ARBA00004141"/>
    </source>
</evidence>
<sequence>MAQGYKPGQPDGYRWSKGPGKDCKTKKSAAADWILRQSVPARWLLLALVFISALQKTLLKCTIIIFNKSHYTLMHPYLGGRLILTSSCTTSLPIQTHPLHPPPHSLSLSCTSGSDKYPNLLLPMIPHLHSLLLCRILLLLKSYDKSNENNKDNSKDNQTEDDRQASISVPCLNIQYRNRSLCLLIAHISPSLFYRNRSLCLLIAHIFPSLFYGNRIGYSIPMFAGFVILFISTLIFAFGSSYYVLFVARGLQGIGSSCSSVSGMGMLAERYPDDKERGNAMGIALGGLALGVLIGPPFGGLMYQYVNKAAPFLILAILALGDGLLQLLVLKPAVKKQEEEAATLMELIRDPYIIISAGAITFANMGIGILEPSLPLWMMDTMNSSTVETGSAFLPASVSYLLGTNLFGPLGHKIGRWLSSLIGLVIIGLCLMWIPMAKNINGLICPNAGLGFAIGMVDSSMMPELANLVDKRHYAVYGSVYSIGDIAFCLGFAIGPALSGYLVKTMGFAYMLYGCAFINFLYAPLMYFLKCPPSKCEETQTLIGDQSSVRYMTYKANSSETN</sequence>
<feature type="transmembrane region" description="Helical" evidence="7">
    <location>
        <begin position="390"/>
        <end position="410"/>
    </location>
</feature>